<dbReference type="InterPro" id="IPR036875">
    <property type="entry name" value="Znf_CCHC_sf"/>
</dbReference>
<reference evidence="9" key="3">
    <citation type="journal article" date="2017" name="Nature">
        <title>Genome sequence of the progenitor of the wheat D genome Aegilops tauschii.</title>
        <authorList>
            <person name="Luo M.C."/>
            <person name="Gu Y.Q."/>
            <person name="Puiu D."/>
            <person name="Wang H."/>
            <person name="Twardziok S.O."/>
            <person name="Deal K.R."/>
            <person name="Huo N."/>
            <person name="Zhu T."/>
            <person name="Wang L."/>
            <person name="Wang Y."/>
            <person name="McGuire P.E."/>
            <person name="Liu S."/>
            <person name="Long H."/>
            <person name="Ramasamy R.K."/>
            <person name="Rodriguez J.C."/>
            <person name="Van S.L."/>
            <person name="Yuan L."/>
            <person name="Wang Z."/>
            <person name="Xia Z."/>
            <person name="Xiao L."/>
            <person name="Anderson O.D."/>
            <person name="Ouyang S."/>
            <person name="Liang Y."/>
            <person name="Zimin A.V."/>
            <person name="Pertea G."/>
            <person name="Qi P."/>
            <person name="Bennetzen J.L."/>
            <person name="Dai X."/>
            <person name="Dawson M.W."/>
            <person name="Muller H.G."/>
            <person name="Kugler K."/>
            <person name="Rivarola-Duarte L."/>
            <person name="Spannagl M."/>
            <person name="Mayer K.F.X."/>
            <person name="Lu F.H."/>
            <person name="Bevan M.W."/>
            <person name="Leroy P."/>
            <person name="Li P."/>
            <person name="You F.M."/>
            <person name="Sun Q."/>
            <person name="Liu Z."/>
            <person name="Lyons E."/>
            <person name="Wicker T."/>
            <person name="Salzberg S.L."/>
            <person name="Devos K.M."/>
            <person name="Dvorak J."/>
        </authorList>
    </citation>
    <scope>NUCLEOTIDE SEQUENCE [LARGE SCALE GENOMIC DNA]</scope>
    <source>
        <strain evidence="9">cv. AL8/78</strain>
    </source>
</reference>
<organism evidence="9 10">
    <name type="scientific">Aegilops tauschii subsp. strangulata</name>
    <name type="common">Goatgrass</name>
    <dbReference type="NCBI Taxonomy" id="200361"/>
    <lineage>
        <taxon>Eukaryota</taxon>
        <taxon>Viridiplantae</taxon>
        <taxon>Streptophyta</taxon>
        <taxon>Embryophyta</taxon>
        <taxon>Tracheophyta</taxon>
        <taxon>Spermatophyta</taxon>
        <taxon>Magnoliopsida</taxon>
        <taxon>Liliopsida</taxon>
        <taxon>Poales</taxon>
        <taxon>Poaceae</taxon>
        <taxon>BOP clade</taxon>
        <taxon>Pooideae</taxon>
        <taxon>Triticodae</taxon>
        <taxon>Triticeae</taxon>
        <taxon>Triticinae</taxon>
        <taxon>Aegilops</taxon>
    </lineage>
</organism>
<dbReference type="EnsemblPlants" id="AET7Gv20880700.5">
    <property type="protein sequence ID" value="AET7Gv20880700.5"/>
    <property type="gene ID" value="AET7Gv20880700"/>
</dbReference>
<dbReference type="Gramene" id="AET7Gv20880700.4">
    <property type="protein sequence ID" value="AET7Gv20880700.4"/>
    <property type="gene ID" value="AET7Gv20880700"/>
</dbReference>
<protein>
    <recommendedName>
        <fullName evidence="6">Protein FAR1-RELATED SEQUENCE</fullName>
    </recommendedName>
</protein>
<evidence type="ECO:0000256" key="7">
    <source>
        <dbReference type="SAM" id="MobiDB-lite"/>
    </source>
</evidence>
<evidence type="ECO:0000313" key="9">
    <source>
        <dbReference type="EnsemblPlants" id="AET7Gv20880700.5"/>
    </source>
</evidence>
<reference evidence="9" key="5">
    <citation type="journal article" date="2021" name="G3 (Bethesda)">
        <title>Aegilops tauschii genome assembly Aet v5.0 features greater sequence contiguity and improved annotation.</title>
        <authorList>
            <person name="Wang L."/>
            <person name="Zhu T."/>
            <person name="Rodriguez J.C."/>
            <person name="Deal K.R."/>
            <person name="Dubcovsky J."/>
            <person name="McGuire P.E."/>
            <person name="Lux T."/>
            <person name="Spannagl M."/>
            <person name="Mayer K.F.X."/>
            <person name="Baldrich P."/>
            <person name="Meyers B.C."/>
            <person name="Huo N."/>
            <person name="Gu Y.Q."/>
            <person name="Zhou H."/>
            <person name="Devos K.M."/>
            <person name="Bennetzen J.L."/>
            <person name="Unver T."/>
            <person name="Budak H."/>
            <person name="Gulick P.J."/>
            <person name="Galiba G."/>
            <person name="Kalapos B."/>
            <person name="Nelson D.R."/>
            <person name="Li P."/>
            <person name="You F.M."/>
            <person name="Luo M.C."/>
            <person name="Dvorak J."/>
        </authorList>
    </citation>
    <scope>NUCLEOTIDE SEQUENCE [LARGE SCALE GENOMIC DNA]</scope>
    <source>
        <strain evidence="9">cv. AL8/78</strain>
    </source>
</reference>
<dbReference type="Proteomes" id="UP000015105">
    <property type="component" value="Chromosome 7D"/>
</dbReference>
<feature type="region of interest" description="Disordered" evidence="7">
    <location>
        <begin position="413"/>
        <end position="436"/>
    </location>
</feature>
<comment type="subcellular location">
    <subcellularLocation>
        <location evidence="6">Nucleus</location>
    </subcellularLocation>
</comment>
<evidence type="ECO:0000256" key="5">
    <source>
        <dbReference type="PROSITE-ProRule" id="PRU00325"/>
    </source>
</evidence>
<feature type="compositionally biased region" description="Basic and acidic residues" evidence="7">
    <location>
        <begin position="420"/>
        <end position="432"/>
    </location>
</feature>
<dbReference type="InterPro" id="IPR006564">
    <property type="entry name" value="Znf_PMZ"/>
</dbReference>
<dbReference type="GO" id="GO:0003676">
    <property type="term" value="F:nucleic acid binding"/>
    <property type="evidence" value="ECO:0007669"/>
    <property type="project" value="InterPro"/>
</dbReference>
<accession>A0A453SB80</accession>
<dbReference type="SUPFAM" id="SSF57756">
    <property type="entry name" value="Retrovirus zinc finger-like domains"/>
    <property type="match status" value="1"/>
</dbReference>
<dbReference type="AlphaFoldDB" id="A0A453SB80"/>
<comment type="similarity">
    <text evidence="1 6">Belongs to the FHY3/FAR1 family.</text>
</comment>
<dbReference type="PROSITE" id="PS50966">
    <property type="entry name" value="ZF_SWIM"/>
    <property type="match status" value="1"/>
</dbReference>
<keyword evidence="6" id="KW-0539">Nucleus</keyword>
<evidence type="ECO:0000259" key="8">
    <source>
        <dbReference type="PROSITE" id="PS50966"/>
    </source>
</evidence>
<evidence type="ECO:0000256" key="2">
    <source>
        <dbReference type="ARBA" id="ARBA00022723"/>
    </source>
</evidence>
<evidence type="ECO:0000256" key="3">
    <source>
        <dbReference type="ARBA" id="ARBA00022771"/>
    </source>
</evidence>
<dbReference type="Gene3D" id="4.10.60.10">
    <property type="entry name" value="Zinc finger, CCHC-type"/>
    <property type="match status" value="1"/>
</dbReference>
<sequence>MELAIKKVMPDTTHRWYKWHVLKWAKEFLGQHYTKRSKFMSEFHKIIHHMLTVDEFETAWKQLIETYGLQKHHYLTQIYETRKKWAKPYFHGKFCAKMTSTQRSESANHMLKTYVQASFPMHLFVRQFMRLLFDREANENYEERRTKIVSLIEMCPKVCITEHFCQVCYLMVEHVQVAPVLKLKTPIELHASKIYTRAIFEKFVEIICEAGQYKVEEVSKGKTYFVNRYHPERHEQWCRILYKVEVVNEGEKIICECGNFEHTGLLCCHAIKVLDFIGIDHIHANHILKRWTKDARDILPAHLSYLQKDSISVNSVTFRHANVYTHALEVVRLSDANLEAYECAMEMLKITMDKLTPIAAVRDGWGLEDRIQQLTDKGKEAAAEIAPLVSNTSDVECSAIGDFIGLKAPEWKRKAGRPTTSRDKPPYDDRGWKSKKFKKAAGGDDADKCGTSKRTRFCSICREPGHKSTTCPQRGDLPPKQRKEAKCSICGVGGHRRNTCNNPKVVLHVVDNTNLHENAIISSS</sequence>
<dbReference type="Gramene" id="AET7Gv20880700.5">
    <property type="protein sequence ID" value="AET7Gv20880700.5"/>
    <property type="gene ID" value="AET7Gv20880700"/>
</dbReference>
<keyword evidence="3 5" id="KW-0863">Zinc-finger</keyword>
<reference evidence="9" key="4">
    <citation type="submission" date="2019-03" db="UniProtKB">
        <authorList>
            <consortium name="EnsemblPlants"/>
        </authorList>
    </citation>
    <scope>IDENTIFICATION</scope>
</reference>
<keyword evidence="4 6" id="KW-0862">Zinc</keyword>
<dbReference type="SMART" id="SM00575">
    <property type="entry name" value="ZnF_PMZ"/>
    <property type="match status" value="1"/>
</dbReference>
<dbReference type="InterPro" id="IPR031052">
    <property type="entry name" value="FHY3/FAR1"/>
</dbReference>
<dbReference type="Pfam" id="PF04434">
    <property type="entry name" value="SWIM"/>
    <property type="match status" value="1"/>
</dbReference>
<reference evidence="10" key="2">
    <citation type="journal article" date="2017" name="Nat. Plants">
        <title>The Aegilops tauschii genome reveals multiple impacts of transposons.</title>
        <authorList>
            <person name="Zhao G."/>
            <person name="Zou C."/>
            <person name="Li K."/>
            <person name="Wang K."/>
            <person name="Li T."/>
            <person name="Gao L."/>
            <person name="Zhang X."/>
            <person name="Wang H."/>
            <person name="Yang Z."/>
            <person name="Liu X."/>
            <person name="Jiang W."/>
            <person name="Mao L."/>
            <person name="Kong X."/>
            <person name="Jiao Y."/>
            <person name="Jia J."/>
        </authorList>
    </citation>
    <scope>NUCLEOTIDE SEQUENCE [LARGE SCALE GENOMIC DNA]</scope>
    <source>
        <strain evidence="10">cv. AL8/78</strain>
    </source>
</reference>
<name>A0A453SB80_AEGTS</name>
<evidence type="ECO:0000313" key="10">
    <source>
        <dbReference type="Proteomes" id="UP000015105"/>
    </source>
</evidence>
<dbReference type="GO" id="GO:0008270">
    <property type="term" value="F:zinc ion binding"/>
    <property type="evidence" value="ECO:0007669"/>
    <property type="project" value="UniProtKB-UniRule"/>
</dbReference>
<evidence type="ECO:0000256" key="6">
    <source>
        <dbReference type="RuleBase" id="RU367018"/>
    </source>
</evidence>
<dbReference type="GO" id="GO:0006355">
    <property type="term" value="P:regulation of DNA-templated transcription"/>
    <property type="evidence" value="ECO:0007669"/>
    <property type="project" value="UniProtKB-UniRule"/>
</dbReference>
<dbReference type="GO" id="GO:0005634">
    <property type="term" value="C:nucleus"/>
    <property type="evidence" value="ECO:0007669"/>
    <property type="project" value="UniProtKB-SubCell"/>
</dbReference>
<reference evidence="10" key="1">
    <citation type="journal article" date="2014" name="Science">
        <title>Ancient hybridizations among the ancestral genomes of bread wheat.</title>
        <authorList>
            <consortium name="International Wheat Genome Sequencing Consortium,"/>
            <person name="Marcussen T."/>
            <person name="Sandve S.R."/>
            <person name="Heier L."/>
            <person name="Spannagl M."/>
            <person name="Pfeifer M."/>
            <person name="Jakobsen K.S."/>
            <person name="Wulff B.B."/>
            <person name="Steuernagel B."/>
            <person name="Mayer K.F."/>
            <person name="Olsen O.A."/>
        </authorList>
    </citation>
    <scope>NUCLEOTIDE SEQUENCE [LARGE SCALE GENOMIC DNA]</scope>
    <source>
        <strain evidence="10">cv. AL8/78</strain>
    </source>
</reference>
<evidence type="ECO:0000256" key="1">
    <source>
        <dbReference type="ARBA" id="ARBA00005889"/>
    </source>
</evidence>
<dbReference type="EnsemblPlants" id="AET7Gv20880700.4">
    <property type="protein sequence ID" value="AET7Gv20880700.4"/>
    <property type="gene ID" value="AET7Gv20880700"/>
</dbReference>
<comment type="function">
    <text evidence="6">Putative transcription activator involved in regulating light control of development.</text>
</comment>
<dbReference type="STRING" id="200361.A0A453SB80"/>
<dbReference type="PANTHER" id="PTHR31669">
    <property type="entry name" value="PROTEIN FAR1-RELATED SEQUENCE 10-RELATED"/>
    <property type="match status" value="1"/>
</dbReference>
<dbReference type="PANTHER" id="PTHR31669:SF307">
    <property type="entry name" value="PROTEIN FAR1-RELATED SEQUENCE"/>
    <property type="match status" value="1"/>
</dbReference>
<feature type="domain" description="SWIM-type" evidence="8">
    <location>
        <begin position="242"/>
        <end position="278"/>
    </location>
</feature>
<dbReference type="InterPro" id="IPR001878">
    <property type="entry name" value="Znf_CCHC"/>
</dbReference>
<keyword evidence="2 6" id="KW-0479">Metal-binding</keyword>
<keyword evidence="10" id="KW-1185">Reference proteome</keyword>
<dbReference type="SMART" id="SM00343">
    <property type="entry name" value="ZnF_C2HC"/>
    <property type="match status" value="2"/>
</dbReference>
<evidence type="ECO:0000256" key="4">
    <source>
        <dbReference type="ARBA" id="ARBA00022833"/>
    </source>
</evidence>
<dbReference type="InterPro" id="IPR007527">
    <property type="entry name" value="Znf_SWIM"/>
</dbReference>
<proteinExistence type="inferred from homology"/>